<dbReference type="SUPFAM" id="SSF47459">
    <property type="entry name" value="HLH, helix-loop-helix DNA-binding domain"/>
    <property type="match status" value="1"/>
</dbReference>
<dbReference type="EMBL" id="OU015568">
    <property type="protein sequence ID" value="CAG5091145.1"/>
    <property type="molecule type" value="Genomic_DNA"/>
</dbReference>
<gene>
    <name evidence="3" type="ORF">OKIOD_LOCUS4442</name>
</gene>
<keyword evidence="4" id="KW-1185">Reference proteome</keyword>
<evidence type="ECO:0000313" key="3">
    <source>
        <dbReference type="EMBL" id="CAG5091145.1"/>
    </source>
</evidence>
<dbReference type="PROSITE" id="PS50888">
    <property type="entry name" value="BHLH"/>
    <property type="match status" value="1"/>
</dbReference>
<dbReference type="Pfam" id="PF00010">
    <property type="entry name" value="HLH"/>
    <property type="match status" value="1"/>
</dbReference>
<proteinExistence type="predicted"/>
<dbReference type="InterPro" id="IPR050359">
    <property type="entry name" value="bHLH_transcription_factors"/>
</dbReference>
<dbReference type="Proteomes" id="UP001158576">
    <property type="component" value="Chromosome PAR"/>
</dbReference>
<dbReference type="InterPro" id="IPR036638">
    <property type="entry name" value="HLH_DNA-bd_sf"/>
</dbReference>
<organism evidence="3 4">
    <name type="scientific">Oikopleura dioica</name>
    <name type="common">Tunicate</name>
    <dbReference type="NCBI Taxonomy" id="34765"/>
    <lineage>
        <taxon>Eukaryota</taxon>
        <taxon>Metazoa</taxon>
        <taxon>Chordata</taxon>
        <taxon>Tunicata</taxon>
        <taxon>Appendicularia</taxon>
        <taxon>Copelata</taxon>
        <taxon>Oikopleuridae</taxon>
        <taxon>Oikopleura</taxon>
    </lineage>
</organism>
<protein>
    <submittedName>
        <fullName evidence="3">Oidioi.mRNA.OKI2018_I69.PAR.g12884.t1.cds</fullName>
    </submittedName>
</protein>
<evidence type="ECO:0000256" key="1">
    <source>
        <dbReference type="SAM" id="MobiDB-lite"/>
    </source>
</evidence>
<reference evidence="3 4" key="1">
    <citation type="submission" date="2021-04" db="EMBL/GenBank/DDBJ databases">
        <authorList>
            <person name="Bliznina A."/>
        </authorList>
    </citation>
    <scope>NUCLEOTIDE SEQUENCE [LARGE SCALE GENOMIC DNA]</scope>
</reference>
<evidence type="ECO:0000259" key="2">
    <source>
        <dbReference type="PROSITE" id="PS50888"/>
    </source>
</evidence>
<sequence length="289" mass="31465">MSLCVMNQPQPMDLAPATPVSRKRKRKPSITRRRPQEPEDSPASSENDHDSTFSSPAKCVKLEPASPESPKSDDQLSSPEQARLPHNNEAQEIEVVKIEKASDDEDEDIPMIIRNQAKSLQRARAAAAAAAAATTLSTTSTSFQHSQMAPSPSSAISSAPSAASTSPAPEARKKTPSKADSEDGGSVNGKNYKNMSRERRLIANARERTRVHTISTAFDALRQAIPTYSYNQKLSKLAILRIASTYIKSLTALTGDTEHGSFGQCVQECTKTLQMECRARSRRKGRGKD</sequence>
<dbReference type="PANTHER" id="PTHR19290">
    <property type="entry name" value="BASIC HELIX-LOOP-HELIX PROTEIN NEUROGENIN-RELATED"/>
    <property type="match status" value="1"/>
</dbReference>
<dbReference type="PANTHER" id="PTHR19290:SF102">
    <property type="entry name" value="TRANSCRIPTION FACTOR ATOH8"/>
    <property type="match status" value="1"/>
</dbReference>
<dbReference type="Gene3D" id="4.10.280.10">
    <property type="entry name" value="Helix-loop-helix DNA-binding domain"/>
    <property type="match status" value="1"/>
</dbReference>
<feature type="compositionally biased region" description="Basic and acidic residues" evidence="1">
    <location>
        <begin position="170"/>
        <end position="181"/>
    </location>
</feature>
<accession>A0ABN7S232</accession>
<feature type="compositionally biased region" description="Polar residues" evidence="1">
    <location>
        <begin position="1"/>
        <end position="10"/>
    </location>
</feature>
<dbReference type="SMART" id="SM00353">
    <property type="entry name" value="HLH"/>
    <property type="match status" value="1"/>
</dbReference>
<evidence type="ECO:0000313" key="4">
    <source>
        <dbReference type="Proteomes" id="UP001158576"/>
    </source>
</evidence>
<feature type="domain" description="BHLH" evidence="2">
    <location>
        <begin position="198"/>
        <end position="250"/>
    </location>
</feature>
<dbReference type="InterPro" id="IPR011598">
    <property type="entry name" value="bHLH_dom"/>
</dbReference>
<name>A0ABN7S232_OIKDI</name>
<feature type="compositionally biased region" description="Low complexity" evidence="1">
    <location>
        <begin position="149"/>
        <end position="169"/>
    </location>
</feature>
<dbReference type="CDD" id="cd11421">
    <property type="entry name" value="bHLH_TS_ATOH8"/>
    <property type="match status" value="1"/>
</dbReference>
<dbReference type="InterPro" id="IPR032660">
    <property type="entry name" value="ATOH8_bHLH"/>
</dbReference>
<feature type="region of interest" description="Disordered" evidence="1">
    <location>
        <begin position="139"/>
        <end position="197"/>
    </location>
</feature>
<feature type="region of interest" description="Disordered" evidence="1">
    <location>
        <begin position="1"/>
        <end position="109"/>
    </location>
</feature>
<feature type="compositionally biased region" description="Basic residues" evidence="1">
    <location>
        <begin position="21"/>
        <end position="33"/>
    </location>
</feature>